<evidence type="ECO:0000256" key="2">
    <source>
        <dbReference type="ARBA" id="ARBA00022768"/>
    </source>
</evidence>
<feature type="region of interest" description="Disordered" evidence="5">
    <location>
        <begin position="32"/>
        <end position="76"/>
    </location>
</feature>
<dbReference type="InterPro" id="IPR001326">
    <property type="entry name" value="Transl_elong_EF1B_B/D_CS"/>
</dbReference>
<dbReference type="SUPFAM" id="SSF54984">
    <property type="entry name" value="eEF-1beta-like"/>
    <property type="match status" value="1"/>
</dbReference>
<dbReference type="PANTHER" id="PTHR11595:SF21">
    <property type="entry name" value="ELONGATION FACTOR 1-BETA"/>
    <property type="match status" value="1"/>
</dbReference>
<dbReference type="OrthoDB" id="331763at2759"/>
<evidence type="ECO:0000256" key="5">
    <source>
        <dbReference type="SAM" id="MobiDB-lite"/>
    </source>
</evidence>
<keyword evidence="3 4" id="KW-0648">Protein biosynthesis</keyword>
<dbReference type="InterPro" id="IPR014038">
    <property type="entry name" value="EF1B_bsu/dsu_GNE"/>
</dbReference>
<evidence type="ECO:0000256" key="4">
    <source>
        <dbReference type="RuleBase" id="RU003791"/>
    </source>
</evidence>
<feature type="compositionally biased region" description="Low complexity" evidence="5">
    <location>
        <begin position="119"/>
        <end position="132"/>
    </location>
</feature>
<dbReference type="GO" id="GO:0005085">
    <property type="term" value="F:guanyl-nucleotide exchange factor activity"/>
    <property type="evidence" value="ECO:0007669"/>
    <property type="project" value="TreeGrafter"/>
</dbReference>
<feature type="compositionally biased region" description="Polar residues" evidence="5">
    <location>
        <begin position="32"/>
        <end position="74"/>
    </location>
</feature>
<feature type="compositionally biased region" description="Acidic residues" evidence="5">
    <location>
        <begin position="141"/>
        <end position="160"/>
    </location>
</feature>
<dbReference type="GO" id="GO:0003746">
    <property type="term" value="F:translation elongation factor activity"/>
    <property type="evidence" value="ECO:0007669"/>
    <property type="project" value="UniProtKB-KW"/>
</dbReference>
<organism evidence="7 8">
    <name type="scientific">Dreissena polymorpha</name>
    <name type="common">Zebra mussel</name>
    <name type="synonym">Mytilus polymorpha</name>
    <dbReference type="NCBI Taxonomy" id="45954"/>
    <lineage>
        <taxon>Eukaryota</taxon>
        <taxon>Metazoa</taxon>
        <taxon>Spiralia</taxon>
        <taxon>Lophotrochozoa</taxon>
        <taxon>Mollusca</taxon>
        <taxon>Bivalvia</taxon>
        <taxon>Autobranchia</taxon>
        <taxon>Heteroconchia</taxon>
        <taxon>Euheterodonta</taxon>
        <taxon>Imparidentia</taxon>
        <taxon>Neoheterodontei</taxon>
        <taxon>Myida</taxon>
        <taxon>Dreissenoidea</taxon>
        <taxon>Dreissenidae</taxon>
        <taxon>Dreissena</taxon>
    </lineage>
</organism>
<dbReference type="Pfam" id="PF00736">
    <property type="entry name" value="EF1_GNE"/>
    <property type="match status" value="1"/>
</dbReference>
<dbReference type="EMBL" id="JAIWYP010000005">
    <property type="protein sequence ID" value="KAH3822255.1"/>
    <property type="molecule type" value="Genomic_DNA"/>
</dbReference>
<evidence type="ECO:0000256" key="1">
    <source>
        <dbReference type="ARBA" id="ARBA00007411"/>
    </source>
</evidence>
<dbReference type="InterPro" id="IPR014717">
    <property type="entry name" value="Transl_elong_EF1B/ribsomal_bS6"/>
</dbReference>
<dbReference type="Proteomes" id="UP000828390">
    <property type="component" value="Unassembled WGS sequence"/>
</dbReference>
<accession>A0A9D4GVE3</accession>
<evidence type="ECO:0000256" key="3">
    <source>
        <dbReference type="ARBA" id="ARBA00022917"/>
    </source>
</evidence>
<name>A0A9D4GVE3_DREPO</name>
<evidence type="ECO:0000313" key="8">
    <source>
        <dbReference type="Proteomes" id="UP000828390"/>
    </source>
</evidence>
<comment type="caution">
    <text evidence="7">The sequence shown here is derived from an EMBL/GenBank/DDBJ whole genome shotgun (WGS) entry which is preliminary data.</text>
</comment>
<dbReference type="CDD" id="cd00292">
    <property type="entry name" value="EF1B"/>
    <property type="match status" value="1"/>
</dbReference>
<keyword evidence="2 4" id="KW-0251">Elongation factor</keyword>
<dbReference type="InterPro" id="IPR036219">
    <property type="entry name" value="eEF-1beta-like_sf"/>
</dbReference>
<evidence type="ECO:0000259" key="6">
    <source>
        <dbReference type="SMART" id="SM00888"/>
    </source>
</evidence>
<dbReference type="GO" id="GO:0005853">
    <property type="term" value="C:eukaryotic translation elongation factor 1 complex"/>
    <property type="evidence" value="ECO:0007669"/>
    <property type="project" value="InterPro"/>
</dbReference>
<comment type="similarity">
    <text evidence="1 4">Belongs to the EF-1-beta/EF-1-delta family.</text>
</comment>
<dbReference type="PANTHER" id="PTHR11595">
    <property type="entry name" value="EF-HAND AND COILED-COIL DOMAIN-CONTAINING FAMILY MEMBER"/>
    <property type="match status" value="1"/>
</dbReference>
<reference evidence="7" key="2">
    <citation type="submission" date="2020-11" db="EMBL/GenBank/DDBJ databases">
        <authorList>
            <person name="McCartney M.A."/>
            <person name="Auch B."/>
            <person name="Kono T."/>
            <person name="Mallez S."/>
            <person name="Becker A."/>
            <person name="Gohl D.M."/>
            <person name="Silverstein K.A.T."/>
            <person name="Koren S."/>
            <person name="Bechman K.B."/>
            <person name="Herman A."/>
            <person name="Abrahante J.E."/>
            <person name="Garbe J."/>
        </authorList>
    </citation>
    <scope>NUCLEOTIDE SEQUENCE</scope>
    <source>
        <strain evidence="7">Duluth1</strain>
        <tissue evidence="7">Whole animal</tissue>
    </source>
</reference>
<proteinExistence type="inferred from homology"/>
<dbReference type="SMART" id="SM00888">
    <property type="entry name" value="EF1_GNE"/>
    <property type="match status" value="1"/>
</dbReference>
<dbReference type="AlphaFoldDB" id="A0A9D4GVE3"/>
<sequence>MTHPLLFDGTWAQQWKYESAEAFYQEVVSGNKATTPTQTRDSNKAQGSNLKSELAQARQNITKALNEGSSQTGSGAAADQQVLARLKALETENNNLKKASQDLTALVKKLETRVVALEKSGGSTPAASSAPKTETKPAAKDDDEDSDFDPFGDDSDSDDEETKKRLAEYAAKKDKKPVLIAKSSLLIDVKPWDDETDMAELERLVRTVTIDGLLWGASKLVPVGYGIKKLQINAVIEDDKVSTDALEEAITGFEDHVQSMDIAAFNKI</sequence>
<feature type="domain" description="Translation elongation factor EF1B beta/delta subunit guanine nucleotide exchange" evidence="6">
    <location>
        <begin position="182"/>
        <end position="268"/>
    </location>
</feature>
<reference evidence="7" key="1">
    <citation type="journal article" date="2019" name="bioRxiv">
        <title>The Genome of the Zebra Mussel, Dreissena polymorpha: A Resource for Invasive Species Research.</title>
        <authorList>
            <person name="McCartney M.A."/>
            <person name="Auch B."/>
            <person name="Kono T."/>
            <person name="Mallez S."/>
            <person name="Zhang Y."/>
            <person name="Obille A."/>
            <person name="Becker A."/>
            <person name="Abrahante J.E."/>
            <person name="Garbe J."/>
            <person name="Badalamenti J.P."/>
            <person name="Herman A."/>
            <person name="Mangelson H."/>
            <person name="Liachko I."/>
            <person name="Sullivan S."/>
            <person name="Sone E.D."/>
            <person name="Koren S."/>
            <person name="Silverstein K.A.T."/>
            <person name="Beckman K.B."/>
            <person name="Gohl D.M."/>
        </authorList>
    </citation>
    <scope>NUCLEOTIDE SEQUENCE</scope>
    <source>
        <strain evidence="7">Duluth1</strain>
        <tissue evidence="7">Whole animal</tissue>
    </source>
</reference>
<dbReference type="FunFam" id="3.30.70.60:FF:000001">
    <property type="entry name" value="Elongation factor 1-beta 1 like"/>
    <property type="match status" value="1"/>
</dbReference>
<dbReference type="PROSITE" id="PS00825">
    <property type="entry name" value="EF1BD_2"/>
    <property type="match status" value="1"/>
</dbReference>
<gene>
    <name evidence="7" type="ORF">DPMN_124029</name>
</gene>
<feature type="region of interest" description="Disordered" evidence="5">
    <location>
        <begin position="118"/>
        <end position="162"/>
    </location>
</feature>
<evidence type="ECO:0000313" key="7">
    <source>
        <dbReference type="EMBL" id="KAH3822255.1"/>
    </source>
</evidence>
<dbReference type="InterPro" id="IPR049720">
    <property type="entry name" value="EF1B_bsu/dsu"/>
</dbReference>
<dbReference type="GO" id="GO:0005829">
    <property type="term" value="C:cytosol"/>
    <property type="evidence" value="ECO:0007669"/>
    <property type="project" value="TreeGrafter"/>
</dbReference>
<dbReference type="Gene3D" id="3.30.70.60">
    <property type="match status" value="1"/>
</dbReference>
<keyword evidence="8" id="KW-1185">Reference proteome</keyword>
<protein>
    <recommendedName>
        <fullName evidence="6">Translation elongation factor EF1B beta/delta subunit guanine nucleotide exchange domain-containing protein</fullName>
    </recommendedName>
</protein>